<dbReference type="EMBL" id="KE525331">
    <property type="protein sequence ID" value="KFB47343.1"/>
    <property type="molecule type" value="Genomic_DNA"/>
</dbReference>
<dbReference type="SMART" id="SM00408">
    <property type="entry name" value="IGc2"/>
    <property type="match status" value="1"/>
</dbReference>
<dbReference type="Pfam" id="PF13927">
    <property type="entry name" value="Ig_3"/>
    <property type="match status" value="1"/>
</dbReference>
<gene>
    <name evidence="3" type="ORF">ZHAS_00015482</name>
</gene>
<dbReference type="VEuPathDB" id="VectorBase:ASIS021320"/>
<reference evidence="3 5" key="1">
    <citation type="journal article" date="2014" name="BMC Genomics">
        <title>Genome sequence of Anopheles sinensis provides insight into genetics basis of mosquito competence for malaria parasites.</title>
        <authorList>
            <person name="Zhou D."/>
            <person name="Zhang D."/>
            <person name="Ding G."/>
            <person name="Shi L."/>
            <person name="Hou Q."/>
            <person name="Ye Y."/>
            <person name="Xu Y."/>
            <person name="Zhou H."/>
            <person name="Xiong C."/>
            <person name="Li S."/>
            <person name="Yu J."/>
            <person name="Hong S."/>
            <person name="Yu X."/>
            <person name="Zou P."/>
            <person name="Chen C."/>
            <person name="Chang X."/>
            <person name="Wang W."/>
            <person name="Lv Y."/>
            <person name="Sun Y."/>
            <person name="Ma L."/>
            <person name="Shen B."/>
            <person name="Zhu C."/>
        </authorList>
    </citation>
    <scope>NUCLEOTIDE SEQUENCE [LARGE SCALE GENOMIC DNA]</scope>
</reference>
<dbReference type="CDD" id="cd00096">
    <property type="entry name" value="Ig"/>
    <property type="match status" value="1"/>
</dbReference>
<dbReference type="VEuPathDB" id="VectorBase:ASIC015482"/>
<sequence length="248" mass="26843">MTFPASRCNSDSIETDQRFCFRSAVPTATIIGGPDLHVDKGSTINLTCAVKYSPEPPAYIFWYHHDEVISYDSSRGGVSVITEKGDVTTSHLLIQNADLDDSGKYSCSPSNADVASVRVHVLNGEHPEAMQTGGVGAHRAIIPSDTRLLLAGLLLLTVAQLVVRQLHNLFAPTHPMSTASPVKHKRRSQASQRSGLAKPLETPTTTTTTTSLATPTPGSDMPHSRQTLRPKPCGGEHQRRLVLCDNER</sequence>
<dbReference type="AlphaFoldDB" id="A0A084WAU9"/>
<dbReference type="PANTHER" id="PTHR23279:SF46">
    <property type="entry name" value="DEFECTIVE PROBOSCIS EXTENSION RESPONSE 10, ISOFORM A-RELATED"/>
    <property type="match status" value="1"/>
</dbReference>
<evidence type="ECO:0000313" key="5">
    <source>
        <dbReference type="Proteomes" id="UP000030765"/>
    </source>
</evidence>
<dbReference type="OrthoDB" id="7764608at2759"/>
<dbReference type="InterPro" id="IPR037448">
    <property type="entry name" value="Zig-8"/>
</dbReference>
<feature type="compositionally biased region" description="Low complexity" evidence="1">
    <location>
        <begin position="202"/>
        <end position="217"/>
    </location>
</feature>
<evidence type="ECO:0000256" key="1">
    <source>
        <dbReference type="SAM" id="MobiDB-lite"/>
    </source>
</evidence>
<dbReference type="GO" id="GO:0050808">
    <property type="term" value="P:synapse organization"/>
    <property type="evidence" value="ECO:0007669"/>
    <property type="project" value="TreeGrafter"/>
</dbReference>
<dbReference type="Gene3D" id="2.60.40.10">
    <property type="entry name" value="Immunoglobulins"/>
    <property type="match status" value="1"/>
</dbReference>
<feature type="region of interest" description="Disordered" evidence="1">
    <location>
        <begin position="172"/>
        <end position="248"/>
    </location>
</feature>
<proteinExistence type="predicted"/>
<organism evidence="3">
    <name type="scientific">Anopheles sinensis</name>
    <name type="common">Mosquito</name>
    <dbReference type="NCBI Taxonomy" id="74873"/>
    <lineage>
        <taxon>Eukaryota</taxon>
        <taxon>Metazoa</taxon>
        <taxon>Ecdysozoa</taxon>
        <taxon>Arthropoda</taxon>
        <taxon>Hexapoda</taxon>
        <taxon>Insecta</taxon>
        <taxon>Pterygota</taxon>
        <taxon>Neoptera</taxon>
        <taxon>Endopterygota</taxon>
        <taxon>Diptera</taxon>
        <taxon>Nematocera</taxon>
        <taxon>Culicoidea</taxon>
        <taxon>Culicidae</taxon>
        <taxon>Anophelinae</taxon>
        <taxon>Anopheles</taxon>
    </lineage>
</organism>
<dbReference type="InterPro" id="IPR007110">
    <property type="entry name" value="Ig-like_dom"/>
</dbReference>
<dbReference type="InterPro" id="IPR003598">
    <property type="entry name" value="Ig_sub2"/>
</dbReference>
<accession>A0A084WAU9</accession>
<dbReference type="Proteomes" id="UP000030765">
    <property type="component" value="Unassembled WGS sequence"/>
</dbReference>
<dbReference type="InterPro" id="IPR003599">
    <property type="entry name" value="Ig_sub"/>
</dbReference>
<dbReference type="FunFam" id="2.60.40.10:FF:000533">
    <property type="entry name" value="Uncharacterized protein, isoform A"/>
    <property type="match status" value="1"/>
</dbReference>
<keyword evidence="5" id="KW-1185">Reference proteome</keyword>
<dbReference type="EnsemblMetazoa" id="ASIC015482-RA">
    <property type="protein sequence ID" value="ASIC015482-PA"/>
    <property type="gene ID" value="ASIC015482"/>
</dbReference>
<name>A0A084WAU9_ANOSI</name>
<dbReference type="InterPro" id="IPR013783">
    <property type="entry name" value="Ig-like_fold"/>
</dbReference>
<feature type="domain" description="Ig-like" evidence="2">
    <location>
        <begin position="26"/>
        <end position="118"/>
    </location>
</feature>
<evidence type="ECO:0000259" key="2">
    <source>
        <dbReference type="PROSITE" id="PS50835"/>
    </source>
</evidence>
<evidence type="ECO:0000313" key="3">
    <source>
        <dbReference type="EMBL" id="KFB47343.1"/>
    </source>
</evidence>
<dbReference type="STRING" id="74873.A0A084WAU9"/>
<dbReference type="PROSITE" id="PS50835">
    <property type="entry name" value="IG_LIKE"/>
    <property type="match status" value="1"/>
</dbReference>
<dbReference type="PANTHER" id="PTHR23279">
    <property type="entry name" value="DEFECTIVE PROBOSCIS EXTENSION RESPONSE DPR -RELATED"/>
    <property type="match status" value="1"/>
</dbReference>
<dbReference type="InterPro" id="IPR036179">
    <property type="entry name" value="Ig-like_dom_sf"/>
</dbReference>
<dbReference type="SUPFAM" id="SSF48726">
    <property type="entry name" value="Immunoglobulin"/>
    <property type="match status" value="1"/>
</dbReference>
<dbReference type="GO" id="GO:0032589">
    <property type="term" value="C:neuron projection membrane"/>
    <property type="evidence" value="ECO:0007669"/>
    <property type="project" value="TreeGrafter"/>
</dbReference>
<protein>
    <submittedName>
        <fullName evidence="3">AGAP010541-PA-like protein</fullName>
    </submittedName>
    <submittedName>
        <fullName evidence="4">Ig-like domain-containing protein</fullName>
    </submittedName>
</protein>
<dbReference type="EMBL" id="ATLV01022269">
    <property type="status" value="NOT_ANNOTATED_CDS"/>
    <property type="molecule type" value="Genomic_DNA"/>
</dbReference>
<evidence type="ECO:0000313" key="4">
    <source>
        <dbReference type="EnsemblMetazoa" id="ASIC015482-PA"/>
    </source>
</evidence>
<dbReference type="SMART" id="SM00409">
    <property type="entry name" value="IG"/>
    <property type="match status" value="1"/>
</dbReference>
<reference evidence="4" key="2">
    <citation type="submission" date="2020-05" db="UniProtKB">
        <authorList>
            <consortium name="EnsemblMetazoa"/>
        </authorList>
    </citation>
    <scope>IDENTIFICATION</scope>
</reference>